<evidence type="ECO:0000259" key="2">
    <source>
        <dbReference type="Pfam" id="PF24515"/>
    </source>
</evidence>
<dbReference type="InterPro" id="IPR055405">
    <property type="entry name" value="ARM_KNTC1_3rd"/>
</dbReference>
<accession>A0ABD2PBM2</accession>
<feature type="domain" description="KNTC1 third ARM-repeats" evidence="2">
    <location>
        <begin position="13"/>
        <end position="195"/>
    </location>
</feature>
<dbReference type="Pfam" id="PF24515">
    <property type="entry name" value="ARM_KNTC1_3rd"/>
    <property type="match status" value="1"/>
</dbReference>
<proteinExistence type="predicted"/>
<evidence type="ECO:0000313" key="3">
    <source>
        <dbReference type="EMBL" id="KAL3288352.1"/>
    </source>
</evidence>
<evidence type="ECO:0000313" key="4">
    <source>
        <dbReference type="Proteomes" id="UP001516400"/>
    </source>
</evidence>
<protein>
    <submittedName>
        <fullName evidence="3">Uncharacterized protein</fullName>
    </submittedName>
</protein>
<dbReference type="InterPro" id="IPR019527">
    <property type="entry name" value="RZZ-complex_KNTC1/ROD_C"/>
</dbReference>
<dbReference type="InterPro" id="IPR052802">
    <property type="entry name" value="KNTC1"/>
</dbReference>
<dbReference type="PANTHER" id="PTHR15688:SF1">
    <property type="entry name" value="KINETOCHORE-ASSOCIATED PROTEIN 1"/>
    <property type="match status" value="1"/>
</dbReference>
<name>A0ABD2PBM2_9CUCU</name>
<sequence length="708" mass="83180">MLFFHSLIWCNCKETEKHIEHALKLYKMSPNKVEIIAGIGVEMFQYHNQIALKKFCEQVKLSVKWWKIVKNYDINYNKFFKVDSKERLQLMLQTDNFCAKQIKEYCTDFNLGEIQTYYLIYLRTVLLNWKPKYEITTNCAGKRVLAMEENQDQQLFQKCKKIISLIEDKVKVEKMLQELWSQVNFYHYEVFMCILDISEQHTHVHLEYMLHFLKGYNRINAPGDTEQETWFSAFPESLSIDPLSEFRVLFNTSILDSKDIWNIIRKEISLKNYDVWFSAVEAFNHLTVDDVCSYLVKELVAQGVLKTIKPGDWFHTQQTSLFTEIDNCLQHMDNEEMKKTTAAYCLLCNTPEGADQVTIAKITYRYAQEYRNAEPDSCKSISFTKVEKKYQRCLSLQILHKNKLADQIYLDLILNIDQLLEALYQDVRIIKRAEHVDPYCPDINKAADELAEVFGSDIVAFRKKLIVDCLLDSNLGNSSSEMSSIFCRNLNIVNKDQSTSSENNLKRAAYICLSNLKFWQEYLFRVGYVSDDSNFFLRSRALKCLLAISNSETIQKLTTLSMESFMKIIENLTLSSITSKFSLQVDSNQSWKNITKKLAQIGNPDSIRALAEVCMLLKISQVNYWEYIIVNAEHFGMFSALRKYLEFTETQDYRYEKFYIRTWESLIDHSINTSLNMREEEMEKACWKIYFCAQMSSITFTQSRKIIQ</sequence>
<dbReference type="AlphaFoldDB" id="A0ABD2PBM2"/>
<dbReference type="EMBL" id="JABFTP020000185">
    <property type="protein sequence ID" value="KAL3288352.1"/>
    <property type="molecule type" value="Genomic_DNA"/>
</dbReference>
<keyword evidence="4" id="KW-1185">Reference proteome</keyword>
<organism evidence="3 4">
    <name type="scientific">Cryptolaemus montrouzieri</name>
    <dbReference type="NCBI Taxonomy" id="559131"/>
    <lineage>
        <taxon>Eukaryota</taxon>
        <taxon>Metazoa</taxon>
        <taxon>Ecdysozoa</taxon>
        <taxon>Arthropoda</taxon>
        <taxon>Hexapoda</taxon>
        <taxon>Insecta</taxon>
        <taxon>Pterygota</taxon>
        <taxon>Neoptera</taxon>
        <taxon>Endopterygota</taxon>
        <taxon>Coleoptera</taxon>
        <taxon>Polyphaga</taxon>
        <taxon>Cucujiformia</taxon>
        <taxon>Coccinelloidea</taxon>
        <taxon>Coccinellidae</taxon>
        <taxon>Scymninae</taxon>
        <taxon>Scymnini</taxon>
        <taxon>Cryptolaemus</taxon>
    </lineage>
</organism>
<comment type="caution">
    <text evidence="3">The sequence shown here is derived from an EMBL/GenBank/DDBJ whole genome shotgun (WGS) entry which is preliminary data.</text>
</comment>
<dbReference type="Proteomes" id="UP001516400">
    <property type="component" value="Unassembled WGS sequence"/>
</dbReference>
<dbReference type="Pfam" id="PF10493">
    <property type="entry name" value="Rod_C"/>
    <property type="match status" value="1"/>
</dbReference>
<reference evidence="3 4" key="1">
    <citation type="journal article" date="2021" name="BMC Biol.">
        <title>Horizontally acquired antibacterial genes associated with adaptive radiation of ladybird beetles.</title>
        <authorList>
            <person name="Li H.S."/>
            <person name="Tang X.F."/>
            <person name="Huang Y.H."/>
            <person name="Xu Z.Y."/>
            <person name="Chen M.L."/>
            <person name="Du X.Y."/>
            <person name="Qiu B.Y."/>
            <person name="Chen P.T."/>
            <person name="Zhang W."/>
            <person name="Slipinski A."/>
            <person name="Escalona H.E."/>
            <person name="Waterhouse R.M."/>
            <person name="Zwick A."/>
            <person name="Pang H."/>
        </authorList>
    </citation>
    <scope>NUCLEOTIDE SEQUENCE [LARGE SCALE GENOMIC DNA]</scope>
    <source>
        <strain evidence="3">SYSU2018</strain>
    </source>
</reference>
<gene>
    <name evidence="3" type="ORF">HHI36_002800</name>
</gene>
<evidence type="ECO:0000259" key="1">
    <source>
        <dbReference type="Pfam" id="PF10493"/>
    </source>
</evidence>
<dbReference type="PANTHER" id="PTHR15688">
    <property type="entry name" value="KINETOCHORE-ASSOCIATED PROTEIN 1"/>
    <property type="match status" value="1"/>
</dbReference>
<feature type="domain" description="RZZ complex subunit KNTC1/ROD C-terminal" evidence="1">
    <location>
        <begin position="240"/>
        <end position="690"/>
    </location>
</feature>